<dbReference type="SUPFAM" id="SSF101082">
    <property type="entry name" value="Typo IV secretion system protein TraC"/>
    <property type="match status" value="1"/>
</dbReference>
<evidence type="ECO:0000256" key="1">
    <source>
        <dbReference type="SAM" id="SignalP"/>
    </source>
</evidence>
<feature type="chain" id="PRO_5010737472" evidence="1">
    <location>
        <begin position="26"/>
        <end position="239"/>
    </location>
</feature>
<name>A0A1U9MJB7_9HYPH</name>
<gene>
    <name evidence="2" type="ORF">BBC0122_019210</name>
</gene>
<organism evidence="2 3">
    <name type="scientific">Bartonella choladocola</name>
    <dbReference type="NCBI Taxonomy" id="2750995"/>
    <lineage>
        <taxon>Bacteria</taxon>
        <taxon>Pseudomonadati</taxon>
        <taxon>Pseudomonadota</taxon>
        <taxon>Alphaproteobacteria</taxon>
        <taxon>Hyphomicrobiales</taxon>
        <taxon>Bartonellaceae</taxon>
        <taxon>Bartonella</taxon>
    </lineage>
</organism>
<keyword evidence="3" id="KW-1185">Reference proteome</keyword>
<dbReference type="Gene3D" id="1.20.58.430">
    <property type="entry name" value="Type IV secretion system, VirB5-domain"/>
    <property type="match status" value="1"/>
</dbReference>
<feature type="signal peptide" evidence="1">
    <location>
        <begin position="1"/>
        <end position="25"/>
    </location>
</feature>
<evidence type="ECO:0000313" key="3">
    <source>
        <dbReference type="Proteomes" id="UP000189632"/>
    </source>
</evidence>
<sequence>MKHRNKIYIGMVVVLMTTATSGAFAQIATYDAAVHRETQQTTKQTADILKSNAEIQKQSEAILKAVSGTRTDAQSIANAALGGSFNFGQTPSFADALGGGDINWGQLNGDIQKTASNLINGLRLVKSLSGKNGMSKNSSTQAAYESAINLTTSLASIVTGSQSAVTERSKQFQNIGGQIGKTKDIKGSIDFNTQMQLQTAQTTNEAIGAITAISAAEQSKLMQSLAEDSGSAELLRYGR</sequence>
<evidence type="ECO:0000313" key="2">
    <source>
        <dbReference type="EMBL" id="AQT48015.1"/>
    </source>
</evidence>
<protein>
    <submittedName>
        <fullName evidence="2">Type IV secretion system protein</fullName>
    </submittedName>
</protein>
<proteinExistence type="predicted"/>
<dbReference type="AlphaFoldDB" id="A0A1U9MJB7"/>
<dbReference type="EMBL" id="CP015625">
    <property type="protein sequence ID" value="AQT48015.1"/>
    <property type="molecule type" value="Genomic_DNA"/>
</dbReference>
<dbReference type="OrthoDB" id="8071183at2"/>
<reference evidence="2 3" key="1">
    <citation type="submission" date="2016-11" db="EMBL/GenBank/DDBJ databases">
        <title>Comparative genomics of Bartonella apis.</title>
        <authorList>
            <person name="Engel P."/>
        </authorList>
    </citation>
    <scope>NUCLEOTIDE SEQUENCE [LARGE SCALE GENOMIC DNA]</scope>
    <source>
        <strain evidence="2 3">BBC0122</strain>
    </source>
</reference>
<dbReference type="Proteomes" id="UP000189632">
    <property type="component" value="Chromosome"/>
</dbReference>
<dbReference type="InterPro" id="IPR023220">
    <property type="entry name" value="T4SS_VirB5-domain"/>
</dbReference>
<dbReference type="RefSeq" id="WP_077993482.1">
    <property type="nucleotide sequence ID" value="NZ_CAXUOT020000003.1"/>
</dbReference>
<keyword evidence="1" id="KW-0732">Signal</keyword>
<accession>A0A1U9MJB7</accession>
<dbReference type="KEGG" id="bapi:BBC0122_019210"/>